<reference evidence="1 2" key="1">
    <citation type="submission" date="2023-05" db="EMBL/GenBank/DDBJ databases">
        <title>Actinoplanes sp. NEAU-A12 genome sequencing.</title>
        <authorList>
            <person name="Wang Z.-S."/>
        </authorList>
    </citation>
    <scope>NUCLEOTIDE SEQUENCE [LARGE SCALE GENOMIC DNA]</scope>
    <source>
        <strain evidence="1 2">NEAU-A12</strain>
    </source>
</reference>
<organism evidence="1 2">
    <name type="scientific">Actinoplanes sandaracinus</name>
    <dbReference type="NCBI Taxonomy" id="3045177"/>
    <lineage>
        <taxon>Bacteria</taxon>
        <taxon>Bacillati</taxon>
        <taxon>Actinomycetota</taxon>
        <taxon>Actinomycetes</taxon>
        <taxon>Micromonosporales</taxon>
        <taxon>Micromonosporaceae</taxon>
        <taxon>Actinoplanes</taxon>
    </lineage>
</organism>
<evidence type="ECO:0000313" key="1">
    <source>
        <dbReference type="EMBL" id="MDI6097090.1"/>
    </source>
</evidence>
<proteinExistence type="predicted"/>
<comment type="caution">
    <text evidence="1">The sequence shown here is derived from an EMBL/GenBank/DDBJ whole genome shotgun (WGS) entry which is preliminary data.</text>
</comment>
<keyword evidence="2" id="KW-1185">Reference proteome</keyword>
<gene>
    <name evidence="1" type="ORF">QLQ12_00515</name>
</gene>
<dbReference type="EMBL" id="JASCTH010000001">
    <property type="protein sequence ID" value="MDI6097090.1"/>
    <property type="molecule type" value="Genomic_DNA"/>
</dbReference>
<dbReference type="Proteomes" id="UP001241758">
    <property type="component" value="Unassembled WGS sequence"/>
</dbReference>
<protein>
    <submittedName>
        <fullName evidence="1">Uncharacterized protein</fullName>
    </submittedName>
</protein>
<sequence length="80" mass="8425">MFVSPASPSVWNSHAAWSRLSSARAKLATDLMPCQAPPAVITADRAAIVAAESEVGRIEAARAAAIANFERSGRFLDITV</sequence>
<evidence type="ECO:0000313" key="2">
    <source>
        <dbReference type="Proteomes" id="UP001241758"/>
    </source>
</evidence>
<name>A0ABT6WBK1_9ACTN</name>
<dbReference type="RefSeq" id="WP_282756287.1">
    <property type="nucleotide sequence ID" value="NZ_JASCTH010000001.1"/>
</dbReference>
<accession>A0ABT6WBK1</accession>